<reference evidence="1" key="1">
    <citation type="submission" date="2025-08" db="UniProtKB">
        <authorList>
            <consortium name="Ensembl"/>
        </authorList>
    </citation>
    <scope>IDENTIFICATION</scope>
</reference>
<dbReference type="Ensembl" id="ENSLLTT00000017526.1">
    <property type="protein sequence ID" value="ENSLLTP00000016890.1"/>
    <property type="gene ID" value="ENSLLTG00000012861.1"/>
</dbReference>
<sequence length="254" mass="27131">MPALFYQVLAAQPLSSACQPPLPAPAEPWLPASLARPFCQLPCQPCCQAALQACLPACCKALLQGPVCLPAFAACLLASLVHVCRQPSCQPVAAASASLGACLVCQPPASSRLFLAQPTLPRFSCQPHSCQPSCATHWLPCCAPPWASQHHPKPILRKTHKAMPQPSAAPAPGNRTGLPFPCPMVPHSSVSWVLHPLCRGRLAAFFAPFIIVKLSCWGRCTHRRRCLSGCVALASIPQAPCPPCWLCWESTRPC</sequence>
<organism evidence="1 2">
    <name type="scientific">Laticauda laticaudata</name>
    <name type="common">Blue-ringed sea krait</name>
    <name type="synonym">Blue-lipped sea krait</name>
    <dbReference type="NCBI Taxonomy" id="8630"/>
    <lineage>
        <taxon>Eukaryota</taxon>
        <taxon>Metazoa</taxon>
        <taxon>Chordata</taxon>
        <taxon>Craniata</taxon>
        <taxon>Vertebrata</taxon>
        <taxon>Euteleostomi</taxon>
        <taxon>Lepidosauria</taxon>
        <taxon>Squamata</taxon>
        <taxon>Bifurcata</taxon>
        <taxon>Unidentata</taxon>
        <taxon>Episquamata</taxon>
        <taxon>Toxicofera</taxon>
        <taxon>Serpentes</taxon>
        <taxon>Colubroidea</taxon>
        <taxon>Elapidae</taxon>
        <taxon>Laticaudinae</taxon>
        <taxon>Laticauda</taxon>
    </lineage>
</organism>
<reference evidence="1" key="2">
    <citation type="submission" date="2025-09" db="UniProtKB">
        <authorList>
            <consortium name="Ensembl"/>
        </authorList>
    </citation>
    <scope>IDENTIFICATION</scope>
</reference>
<keyword evidence="2" id="KW-1185">Reference proteome</keyword>
<name>A0A8C5SDS0_LATLA</name>
<accession>A0A8C5SDS0</accession>
<dbReference type="AlphaFoldDB" id="A0A8C5SDS0"/>
<dbReference type="Proteomes" id="UP000694406">
    <property type="component" value="Unplaced"/>
</dbReference>
<evidence type="ECO:0000313" key="2">
    <source>
        <dbReference type="Proteomes" id="UP000694406"/>
    </source>
</evidence>
<evidence type="ECO:0000313" key="1">
    <source>
        <dbReference type="Ensembl" id="ENSLLTP00000016890.1"/>
    </source>
</evidence>
<proteinExistence type="predicted"/>
<protein>
    <submittedName>
        <fullName evidence="1">Uncharacterized protein</fullName>
    </submittedName>
</protein>